<dbReference type="EMBL" id="JACHXK010000001">
    <property type="protein sequence ID" value="MBB3108339.1"/>
    <property type="molecule type" value="Genomic_DNA"/>
</dbReference>
<accession>A0A7W5ATM0</accession>
<name>A0A7W5ATM0_9BACL</name>
<gene>
    <name evidence="1" type="ORF">FHS18_000367</name>
</gene>
<evidence type="ECO:0000313" key="2">
    <source>
        <dbReference type="Proteomes" id="UP000570361"/>
    </source>
</evidence>
<comment type="caution">
    <text evidence="1">The sequence shown here is derived from an EMBL/GenBank/DDBJ whole genome shotgun (WGS) entry which is preliminary data.</text>
</comment>
<dbReference type="Proteomes" id="UP000570361">
    <property type="component" value="Unassembled WGS sequence"/>
</dbReference>
<dbReference type="AlphaFoldDB" id="A0A7W5ATM0"/>
<keyword evidence="2" id="KW-1185">Reference proteome</keyword>
<reference evidence="1 2" key="1">
    <citation type="submission" date="2020-08" db="EMBL/GenBank/DDBJ databases">
        <title>Genomic Encyclopedia of Type Strains, Phase III (KMG-III): the genomes of soil and plant-associated and newly described type strains.</title>
        <authorList>
            <person name="Whitman W."/>
        </authorList>
    </citation>
    <scope>NUCLEOTIDE SEQUENCE [LARGE SCALE GENOMIC DNA]</scope>
    <source>
        <strain evidence="1 2">CECT 5862</strain>
    </source>
</reference>
<protein>
    <submittedName>
        <fullName evidence="1">Uncharacterized protein</fullName>
    </submittedName>
</protein>
<evidence type="ECO:0000313" key="1">
    <source>
        <dbReference type="EMBL" id="MBB3108339.1"/>
    </source>
</evidence>
<proteinExistence type="predicted"/>
<organism evidence="1 2">
    <name type="scientific">Paenibacillus phyllosphaerae</name>
    <dbReference type="NCBI Taxonomy" id="274593"/>
    <lineage>
        <taxon>Bacteria</taxon>
        <taxon>Bacillati</taxon>
        <taxon>Bacillota</taxon>
        <taxon>Bacilli</taxon>
        <taxon>Bacillales</taxon>
        <taxon>Paenibacillaceae</taxon>
        <taxon>Paenibacillus</taxon>
    </lineage>
</organism>
<sequence>MDNIINEGFLAKVNKENTGFIFLSLDPKGLTKGNFIIDDKPNNRVSMRRLSIKDIISIDCTLSNYGADFYGYQLGGA</sequence>
<dbReference type="RefSeq" id="WP_183596295.1">
    <property type="nucleotide sequence ID" value="NZ_JACHXK010000001.1"/>
</dbReference>